<sequence length="171" mass="18639">LSRTTTTPSSVRSLAFTTDHECDAKRSCQTIPHTDRKLRGGEPGPFTSLISRDCGTSYFAYGRRKKMSFAAVSRRPRMLTNYCGRSAMLTKGESESQCPATGAFDWMEFHSDENLISSQARVRESAIERFARIGYPALTSGTAGKAATVVEAVRIGPNGETCANVGGRMKE</sequence>
<proteinExistence type="predicted"/>
<gene>
    <name evidence="1" type="ORF">DBV15_07153</name>
</gene>
<name>A0A4S2KPS0_9HYME</name>
<evidence type="ECO:0000313" key="2">
    <source>
        <dbReference type="Proteomes" id="UP000310200"/>
    </source>
</evidence>
<comment type="caution">
    <text evidence="1">The sequence shown here is derived from an EMBL/GenBank/DDBJ whole genome shotgun (WGS) entry which is preliminary data.</text>
</comment>
<keyword evidence="2" id="KW-1185">Reference proteome</keyword>
<accession>A0A4S2KPS0</accession>
<reference evidence="1 2" key="1">
    <citation type="journal article" date="2019" name="Philos. Trans. R. Soc. Lond., B, Biol. Sci.">
        <title>Ant behaviour and brain gene expression of defending hosts depend on the ecological success of the intruding social parasite.</title>
        <authorList>
            <person name="Kaur R."/>
            <person name="Stoldt M."/>
            <person name="Jongepier E."/>
            <person name="Feldmeyer B."/>
            <person name="Menzel F."/>
            <person name="Bornberg-Bauer E."/>
            <person name="Foitzik S."/>
        </authorList>
    </citation>
    <scope>NUCLEOTIDE SEQUENCE [LARGE SCALE GENOMIC DNA]</scope>
    <source>
        <tissue evidence="1">Whole body</tissue>
    </source>
</reference>
<organism evidence="1 2">
    <name type="scientific">Temnothorax longispinosus</name>
    <dbReference type="NCBI Taxonomy" id="300112"/>
    <lineage>
        <taxon>Eukaryota</taxon>
        <taxon>Metazoa</taxon>
        <taxon>Ecdysozoa</taxon>
        <taxon>Arthropoda</taxon>
        <taxon>Hexapoda</taxon>
        <taxon>Insecta</taxon>
        <taxon>Pterygota</taxon>
        <taxon>Neoptera</taxon>
        <taxon>Endopterygota</taxon>
        <taxon>Hymenoptera</taxon>
        <taxon>Apocrita</taxon>
        <taxon>Aculeata</taxon>
        <taxon>Formicoidea</taxon>
        <taxon>Formicidae</taxon>
        <taxon>Myrmicinae</taxon>
        <taxon>Temnothorax</taxon>
    </lineage>
</organism>
<feature type="non-terminal residue" evidence="1">
    <location>
        <position position="1"/>
    </location>
</feature>
<dbReference type="EMBL" id="QBLH01002070">
    <property type="protein sequence ID" value="TGZ49937.1"/>
    <property type="molecule type" value="Genomic_DNA"/>
</dbReference>
<evidence type="ECO:0000313" key="1">
    <source>
        <dbReference type="EMBL" id="TGZ49937.1"/>
    </source>
</evidence>
<dbReference type="AlphaFoldDB" id="A0A4S2KPS0"/>
<protein>
    <submittedName>
        <fullName evidence="1">Uncharacterized protein</fullName>
    </submittedName>
</protein>
<dbReference type="Proteomes" id="UP000310200">
    <property type="component" value="Unassembled WGS sequence"/>
</dbReference>